<keyword evidence="2 20" id="KW-0813">Transport</keyword>
<dbReference type="CDD" id="cd19027">
    <property type="entry name" value="LGIC_ECD_nAChR_B4"/>
    <property type="match status" value="1"/>
</dbReference>
<keyword evidence="6 20" id="KW-1133">Transmembrane helix</keyword>
<keyword evidence="13" id="KW-0628">Postsynaptic cell membrane</keyword>
<proteinExistence type="inferred from homology"/>
<comment type="subcellular location">
    <subcellularLocation>
        <location evidence="16">Postsynaptic cell membrane</location>
        <topology evidence="16">Multi-pass membrane protein</topology>
    </subcellularLocation>
</comment>
<evidence type="ECO:0000259" key="22">
    <source>
        <dbReference type="Pfam" id="PF02932"/>
    </source>
</evidence>
<dbReference type="Proteomes" id="UP000053875">
    <property type="component" value="Unassembled WGS sequence"/>
</dbReference>
<keyword evidence="15 20" id="KW-0407">Ion channel</keyword>
<dbReference type="InterPro" id="IPR038050">
    <property type="entry name" value="Neuro_actylchol_rec"/>
</dbReference>
<reference evidence="23 24" key="1">
    <citation type="submission" date="2014-04" db="EMBL/GenBank/DDBJ databases">
        <title>Genome evolution of avian class.</title>
        <authorList>
            <person name="Zhang G."/>
            <person name="Li C."/>
        </authorList>
    </citation>
    <scope>NUCLEOTIDE SEQUENCE [LARGE SCALE GENOMIC DNA]</scope>
    <source>
        <strain evidence="23">BGI_N307</strain>
    </source>
</reference>
<dbReference type="InterPro" id="IPR036734">
    <property type="entry name" value="Neur_chan_lig-bd_sf"/>
</dbReference>
<evidence type="ECO:0000256" key="6">
    <source>
        <dbReference type="ARBA" id="ARBA00022989"/>
    </source>
</evidence>
<evidence type="ECO:0000256" key="18">
    <source>
        <dbReference type="ARBA" id="ARBA00036239"/>
    </source>
</evidence>
<evidence type="ECO:0008006" key="25">
    <source>
        <dbReference type="Google" id="ProtNLM"/>
    </source>
</evidence>
<name>A0A093FW98_DRYPU</name>
<feature type="domain" description="Neurotransmitter-gated ion-channel transmembrane" evidence="22">
    <location>
        <begin position="336"/>
        <end position="417"/>
    </location>
</feature>
<feature type="transmembrane region" description="Helical" evidence="20">
    <location>
        <begin position="400"/>
        <end position="416"/>
    </location>
</feature>
<keyword evidence="4 20" id="KW-0812">Transmembrane</keyword>
<evidence type="ECO:0000256" key="4">
    <source>
        <dbReference type="ARBA" id="ARBA00022692"/>
    </source>
</evidence>
<dbReference type="EMBL" id="KL214718">
    <property type="protein sequence ID" value="KFV61083.1"/>
    <property type="molecule type" value="Genomic_DNA"/>
</dbReference>
<feature type="domain" description="Neurotransmitter-gated ion-channel ligand-binding" evidence="21">
    <location>
        <begin position="7"/>
        <end position="212"/>
    </location>
</feature>
<feature type="non-terminal residue" evidence="23">
    <location>
        <position position="417"/>
    </location>
</feature>
<dbReference type="PRINTS" id="PR00252">
    <property type="entry name" value="NRIONCHANNEL"/>
</dbReference>
<feature type="transmembrane region" description="Helical" evidence="20">
    <location>
        <begin position="246"/>
        <end position="266"/>
    </location>
</feature>
<dbReference type="InterPro" id="IPR006029">
    <property type="entry name" value="Neurotrans-gated_channel_TM"/>
</dbReference>
<dbReference type="Gene3D" id="2.70.170.10">
    <property type="entry name" value="Neurotransmitter-gated ion-channel ligand-binding domain"/>
    <property type="match status" value="1"/>
</dbReference>
<comment type="similarity">
    <text evidence="1">Belongs to the ligand-gated ion channel (TC 1.A.9) family. Acetylcholine receptor (TC 1.A.9.1) subfamily.</text>
</comment>
<dbReference type="GO" id="GO:0007271">
    <property type="term" value="P:synaptic transmission, cholinergic"/>
    <property type="evidence" value="ECO:0007669"/>
    <property type="project" value="UniProtKB-ARBA"/>
</dbReference>
<dbReference type="FunFam" id="1.20.58.390:FF:000022">
    <property type="entry name" value="Nicotinic acetylcholine receptor subunit alpha4"/>
    <property type="match status" value="1"/>
</dbReference>
<evidence type="ECO:0000256" key="5">
    <source>
        <dbReference type="ARBA" id="ARBA00022729"/>
    </source>
</evidence>
<dbReference type="InterPro" id="IPR018000">
    <property type="entry name" value="Neurotransmitter_ion_chnl_CS"/>
</dbReference>
<feature type="transmembrane region" description="Helical" evidence="20">
    <location>
        <begin position="278"/>
        <end position="299"/>
    </location>
</feature>
<evidence type="ECO:0000256" key="17">
    <source>
        <dbReference type="ARBA" id="ARBA00034430"/>
    </source>
</evidence>
<evidence type="ECO:0000313" key="23">
    <source>
        <dbReference type="EMBL" id="KFV61083.1"/>
    </source>
</evidence>
<dbReference type="CDD" id="cd19064">
    <property type="entry name" value="LGIC_TM_nAChR"/>
    <property type="match status" value="1"/>
</dbReference>
<protein>
    <recommendedName>
        <fullName evidence="25">Neuronal acetylcholine receptor subunit beta-4</fullName>
    </recommendedName>
</protein>
<dbReference type="PROSITE" id="PS00236">
    <property type="entry name" value="NEUROTR_ION_CHANNEL"/>
    <property type="match status" value="1"/>
</dbReference>
<evidence type="ECO:0000256" key="13">
    <source>
        <dbReference type="ARBA" id="ARBA00023257"/>
    </source>
</evidence>
<keyword evidence="11" id="KW-0675">Receptor</keyword>
<comment type="catalytic activity">
    <reaction evidence="17">
        <text>K(+)(in) = K(+)(out)</text>
        <dbReference type="Rhea" id="RHEA:29463"/>
        <dbReference type="ChEBI" id="CHEBI:29103"/>
    </reaction>
</comment>
<keyword evidence="10" id="KW-1015">Disulfide bond</keyword>
<evidence type="ECO:0000256" key="11">
    <source>
        <dbReference type="ARBA" id="ARBA00023170"/>
    </source>
</evidence>
<keyword evidence="24" id="KW-1185">Reference proteome</keyword>
<comment type="catalytic activity">
    <reaction evidence="18">
        <text>Na(+)(in) = Na(+)(out)</text>
        <dbReference type="Rhea" id="RHEA:34963"/>
        <dbReference type="ChEBI" id="CHEBI:29101"/>
    </reaction>
</comment>
<dbReference type="InterPro" id="IPR002394">
    <property type="entry name" value="Nicotinic_acetylcholine_rcpt"/>
</dbReference>
<evidence type="ECO:0000256" key="20">
    <source>
        <dbReference type="RuleBase" id="RU000687"/>
    </source>
</evidence>
<dbReference type="FunFam" id="2.70.170.10:FF:000006">
    <property type="entry name" value="Cholinergic receptor nicotinic beta 2 subunit"/>
    <property type="match status" value="1"/>
</dbReference>
<evidence type="ECO:0000256" key="12">
    <source>
        <dbReference type="ARBA" id="ARBA00023180"/>
    </source>
</evidence>
<evidence type="ECO:0000313" key="24">
    <source>
        <dbReference type="Proteomes" id="UP000053875"/>
    </source>
</evidence>
<keyword evidence="9 20" id="KW-0472">Membrane</keyword>
<evidence type="ECO:0000256" key="2">
    <source>
        <dbReference type="ARBA" id="ARBA00022448"/>
    </source>
</evidence>
<dbReference type="Pfam" id="PF02931">
    <property type="entry name" value="Neur_chan_LBD"/>
    <property type="match status" value="1"/>
</dbReference>
<evidence type="ECO:0000256" key="9">
    <source>
        <dbReference type="ARBA" id="ARBA00023136"/>
    </source>
</evidence>
<evidence type="ECO:0000256" key="3">
    <source>
        <dbReference type="ARBA" id="ARBA00022475"/>
    </source>
</evidence>
<dbReference type="AlphaFoldDB" id="A0A093FW98"/>
<dbReference type="NCBIfam" id="TIGR00860">
    <property type="entry name" value="LIC"/>
    <property type="match status" value="1"/>
</dbReference>
<evidence type="ECO:0000256" key="14">
    <source>
        <dbReference type="ARBA" id="ARBA00023286"/>
    </source>
</evidence>
<evidence type="ECO:0000256" key="8">
    <source>
        <dbReference type="ARBA" id="ARBA00023065"/>
    </source>
</evidence>
<dbReference type="GO" id="GO:0004888">
    <property type="term" value="F:transmembrane signaling receptor activity"/>
    <property type="evidence" value="ECO:0007669"/>
    <property type="project" value="InterPro"/>
</dbReference>
<dbReference type="SUPFAM" id="SSF63712">
    <property type="entry name" value="Nicotinic receptor ligand binding domain-like"/>
    <property type="match status" value="1"/>
</dbReference>
<sequence length="417" mass="47600">STAADAEEKLMNHLLSPARYNKLIRPAVNSSQLVSIELQVSLAQLISVNEREQIMTTNVWLNQEWIDYRLAWKPSDYEGINKLRIPAKHIWLPDIVLYNNADGTYEVSLYTNAIVKNNGSIRWLPPAIYKSACKIEVKHFPFDQQNCTLKFRSWTYDHTEIDMVLKTSMASMDDFTPSGEWDIVALPGRRTVNPLDPSYVDVTYDFIIKRKPLFYTINLIIPCVLITSLAILVFYLPSDCGEKMTLCISVLLALTVFLLLISKIVPPTSLDVPLIGKYLMFTMVLVTFSIVTSVCVLNVHHRSPSTHTMPPWVKLVFLERLPAYLFMKPSAKKYDMKTTETLDNISSHRDCRLRTGTKFSPEVQEAIDGVGFIAEHMKSDDNDQSVIEDWKYVAMVVDRLFLWIFVLVCVLGTVGLF</sequence>
<feature type="non-terminal residue" evidence="23">
    <location>
        <position position="1"/>
    </location>
</feature>
<organism evidence="23 24">
    <name type="scientific">Dryobates pubescens</name>
    <name type="common">Downy woodpecker</name>
    <name type="synonym">Picoides pubescens</name>
    <dbReference type="NCBI Taxonomy" id="118200"/>
    <lineage>
        <taxon>Eukaryota</taxon>
        <taxon>Metazoa</taxon>
        <taxon>Chordata</taxon>
        <taxon>Craniata</taxon>
        <taxon>Vertebrata</taxon>
        <taxon>Euteleostomi</taxon>
        <taxon>Archelosauria</taxon>
        <taxon>Archosauria</taxon>
        <taxon>Dinosauria</taxon>
        <taxon>Saurischia</taxon>
        <taxon>Theropoda</taxon>
        <taxon>Coelurosauria</taxon>
        <taxon>Aves</taxon>
        <taxon>Neognathae</taxon>
        <taxon>Neoaves</taxon>
        <taxon>Telluraves</taxon>
        <taxon>Coraciimorphae</taxon>
        <taxon>Piciformes</taxon>
        <taxon>Picidae</taxon>
        <taxon>Dryobates</taxon>
    </lineage>
</organism>
<dbReference type="InterPro" id="IPR036719">
    <property type="entry name" value="Neuro-gated_channel_TM_sf"/>
</dbReference>
<dbReference type="SUPFAM" id="SSF90112">
    <property type="entry name" value="Neurotransmitter-gated ion-channel transmembrane pore"/>
    <property type="match status" value="1"/>
</dbReference>
<keyword evidence="12" id="KW-0325">Glycoprotein</keyword>
<evidence type="ECO:0000256" key="1">
    <source>
        <dbReference type="ARBA" id="ARBA00009237"/>
    </source>
</evidence>
<evidence type="ECO:0000256" key="16">
    <source>
        <dbReference type="ARBA" id="ARBA00034104"/>
    </source>
</evidence>
<evidence type="ECO:0000256" key="19">
    <source>
        <dbReference type="ARBA" id="ARBA00036634"/>
    </source>
</evidence>
<keyword evidence="3" id="KW-1003">Cell membrane</keyword>
<evidence type="ECO:0000256" key="15">
    <source>
        <dbReference type="ARBA" id="ARBA00023303"/>
    </source>
</evidence>
<evidence type="ECO:0000256" key="10">
    <source>
        <dbReference type="ARBA" id="ARBA00023157"/>
    </source>
</evidence>
<keyword evidence="7" id="KW-0770">Synapse</keyword>
<dbReference type="GO" id="GO:0022848">
    <property type="term" value="F:acetylcholine-gated monoatomic cation-selective channel activity"/>
    <property type="evidence" value="ECO:0007669"/>
    <property type="project" value="InterPro"/>
</dbReference>
<dbReference type="Pfam" id="PF02932">
    <property type="entry name" value="Neur_chan_memb"/>
    <property type="match status" value="2"/>
</dbReference>
<dbReference type="PANTHER" id="PTHR18945">
    <property type="entry name" value="NEUROTRANSMITTER GATED ION CHANNEL"/>
    <property type="match status" value="1"/>
</dbReference>
<dbReference type="PRINTS" id="PR00254">
    <property type="entry name" value="NICOTINICR"/>
</dbReference>
<keyword evidence="14" id="KW-1071">Ligand-gated ion channel</keyword>
<dbReference type="FunFam" id="1.20.58.390:FF:000008">
    <property type="entry name" value="Cholinergic receptor nicotinic beta 4 subunit"/>
    <property type="match status" value="1"/>
</dbReference>
<dbReference type="InterPro" id="IPR006201">
    <property type="entry name" value="Neur_channel"/>
</dbReference>
<feature type="transmembrane region" description="Helical" evidence="20">
    <location>
        <begin position="213"/>
        <end position="234"/>
    </location>
</feature>
<evidence type="ECO:0000256" key="7">
    <source>
        <dbReference type="ARBA" id="ARBA00023018"/>
    </source>
</evidence>
<gene>
    <name evidence="23" type="ORF">N307_11157</name>
</gene>
<feature type="domain" description="Neurotransmitter-gated ion-channel transmembrane" evidence="22">
    <location>
        <begin position="219"/>
        <end position="335"/>
    </location>
</feature>
<evidence type="ECO:0000259" key="21">
    <source>
        <dbReference type="Pfam" id="PF02931"/>
    </source>
</evidence>
<dbReference type="STRING" id="118200.A0A093FW98"/>
<comment type="catalytic activity">
    <reaction evidence="19">
        <text>Ca(2+)(in) = Ca(2+)(out)</text>
        <dbReference type="Rhea" id="RHEA:29671"/>
        <dbReference type="ChEBI" id="CHEBI:29108"/>
    </reaction>
</comment>
<accession>A0A093FW98</accession>
<dbReference type="GO" id="GO:0045211">
    <property type="term" value="C:postsynaptic membrane"/>
    <property type="evidence" value="ECO:0007669"/>
    <property type="project" value="UniProtKB-SubCell"/>
</dbReference>
<dbReference type="InterPro" id="IPR006202">
    <property type="entry name" value="Neur_chan_lig-bd"/>
</dbReference>
<keyword evidence="8 20" id="KW-0406">Ion transport</keyword>
<dbReference type="Gene3D" id="1.20.58.390">
    <property type="entry name" value="Neurotransmitter-gated ion-channel transmembrane domain"/>
    <property type="match status" value="2"/>
</dbReference>
<keyword evidence="5" id="KW-0732">Signal</keyword>